<proteinExistence type="predicted"/>
<dbReference type="RefSeq" id="WP_108176955.1">
    <property type="nucleotide sequence ID" value="NZ_PZZL01000004.1"/>
</dbReference>
<dbReference type="OrthoDB" id="8454422at2"/>
<dbReference type="EMBL" id="PZZL01000004">
    <property type="protein sequence ID" value="PTM57158.1"/>
    <property type="molecule type" value="Genomic_DNA"/>
</dbReference>
<evidence type="ECO:0000313" key="2">
    <source>
        <dbReference type="Proteomes" id="UP000241808"/>
    </source>
</evidence>
<accession>A0A2T4Z5J0</accession>
<dbReference type="AlphaFoldDB" id="A0A2T4Z5J0"/>
<keyword evidence="2" id="KW-1185">Reference proteome</keyword>
<reference evidence="1 2" key="1">
    <citation type="submission" date="2018-04" db="EMBL/GenBank/DDBJ databases">
        <title>Genomic Encyclopedia of Archaeal and Bacterial Type Strains, Phase II (KMG-II): from individual species to whole genera.</title>
        <authorList>
            <person name="Goeker M."/>
        </authorList>
    </citation>
    <scope>NUCLEOTIDE SEQUENCE [LARGE SCALE GENOMIC DNA]</scope>
    <source>
        <strain evidence="1 2">DSM 25521</strain>
    </source>
</reference>
<name>A0A2T4Z5J0_9HYPH</name>
<sequence length="64" mass="7127">MMPQPALADPDLARRRADMADPMVAVLGTDRAITDSEALALLRRRYPHVALCERVAAVGRWRRG</sequence>
<evidence type="ECO:0000313" key="1">
    <source>
        <dbReference type="EMBL" id="PTM57158.1"/>
    </source>
</evidence>
<comment type="caution">
    <text evidence="1">The sequence shown here is derived from an EMBL/GenBank/DDBJ whole genome shotgun (WGS) entry which is preliminary data.</text>
</comment>
<organism evidence="1 2">
    <name type="scientific">Phreatobacter oligotrophus</name>
    <dbReference type="NCBI Taxonomy" id="1122261"/>
    <lineage>
        <taxon>Bacteria</taxon>
        <taxon>Pseudomonadati</taxon>
        <taxon>Pseudomonadota</taxon>
        <taxon>Alphaproteobacteria</taxon>
        <taxon>Hyphomicrobiales</taxon>
        <taxon>Phreatobacteraceae</taxon>
        <taxon>Phreatobacter</taxon>
    </lineage>
</organism>
<protein>
    <submittedName>
        <fullName evidence="1">Uncharacterized protein</fullName>
    </submittedName>
</protein>
<gene>
    <name evidence="1" type="ORF">C8P69_104206</name>
</gene>
<dbReference type="Proteomes" id="UP000241808">
    <property type="component" value="Unassembled WGS sequence"/>
</dbReference>